<dbReference type="InterPro" id="IPR045863">
    <property type="entry name" value="CorA_TM1_TM2"/>
</dbReference>
<dbReference type="Gene3D" id="1.20.58.340">
    <property type="entry name" value="Magnesium transport protein CorA, transmembrane region"/>
    <property type="match status" value="1"/>
</dbReference>
<dbReference type="GO" id="GO:0005886">
    <property type="term" value="C:plasma membrane"/>
    <property type="evidence" value="ECO:0007669"/>
    <property type="project" value="UniProtKB-SubCell"/>
</dbReference>
<dbReference type="InterPro" id="IPR002523">
    <property type="entry name" value="MgTranspt_CorA/ZnTranspt_ZntB"/>
</dbReference>
<dbReference type="GO" id="GO:0015087">
    <property type="term" value="F:cobalt ion transmembrane transporter activity"/>
    <property type="evidence" value="ECO:0007669"/>
    <property type="project" value="TreeGrafter"/>
</dbReference>
<comment type="subcellular location">
    <subcellularLocation>
        <location evidence="1">Cell membrane</location>
        <topology evidence="1">Multi-pass membrane protein</topology>
    </subcellularLocation>
</comment>
<name>A0AAD4ERE8_9PEZI</name>
<feature type="region of interest" description="Disordered" evidence="5">
    <location>
        <begin position="475"/>
        <end position="496"/>
    </location>
</feature>
<protein>
    <submittedName>
        <fullName evidence="7">Uncharacterized protein</fullName>
    </submittedName>
</protein>
<keyword evidence="8" id="KW-1185">Reference proteome</keyword>
<evidence type="ECO:0000313" key="8">
    <source>
        <dbReference type="Proteomes" id="UP001197093"/>
    </source>
</evidence>
<dbReference type="Proteomes" id="UP001197093">
    <property type="component" value="Unassembled WGS sequence"/>
</dbReference>
<keyword evidence="4 6" id="KW-0472">Membrane</keyword>
<gene>
    <name evidence="7" type="ORF">NEMBOFW57_008563</name>
</gene>
<evidence type="ECO:0000256" key="3">
    <source>
        <dbReference type="ARBA" id="ARBA00022989"/>
    </source>
</evidence>
<dbReference type="GO" id="GO:0015095">
    <property type="term" value="F:magnesium ion transmembrane transporter activity"/>
    <property type="evidence" value="ECO:0007669"/>
    <property type="project" value="TreeGrafter"/>
</dbReference>
<evidence type="ECO:0000256" key="1">
    <source>
        <dbReference type="ARBA" id="ARBA00004651"/>
    </source>
</evidence>
<proteinExistence type="predicted"/>
<evidence type="ECO:0000256" key="5">
    <source>
        <dbReference type="SAM" id="MobiDB-lite"/>
    </source>
</evidence>
<evidence type="ECO:0000313" key="7">
    <source>
        <dbReference type="EMBL" id="KAG7286256.1"/>
    </source>
</evidence>
<dbReference type="PANTHER" id="PTHR46494">
    <property type="entry name" value="CORA FAMILY METAL ION TRANSPORTER (EUROFUNG)"/>
    <property type="match status" value="1"/>
</dbReference>
<keyword evidence="2 6" id="KW-0812">Transmembrane</keyword>
<keyword evidence="3 6" id="KW-1133">Transmembrane helix</keyword>
<evidence type="ECO:0000256" key="6">
    <source>
        <dbReference type="SAM" id="Phobius"/>
    </source>
</evidence>
<dbReference type="GO" id="GO:0000287">
    <property type="term" value="F:magnesium ion binding"/>
    <property type="evidence" value="ECO:0007669"/>
    <property type="project" value="TreeGrafter"/>
</dbReference>
<organism evidence="7 8">
    <name type="scientific">Staphylotrichum longicolle</name>
    <dbReference type="NCBI Taxonomy" id="669026"/>
    <lineage>
        <taxon>Eukaryota</taxon>
        <taxon>Fungi</taxon>
        <taxon>Dikarya</taxon>
        <taxon>Ascomycota</taxon>
        <taxon>Pezizomycotina</taxon>
        <taxon>Sordariomycetes</taxon>
        <taxon>Sordariomycetidae</taxon>
        <taxon>Sordariales</taxon>
        <taxon>Chaetomiaceae</taxon>
        <taxon>Staphylotrichum</taxon>
    </lineage>
</organism>
<feature type="transmembrane region" description="Helical" evidence="6">
    <location>
        <begin position="566"/>
        <end position="590"/>
    </location>
</feature>
<dbReference type="PANTHER" id="PTHR46494:SF3">
    <property type="entry name" value="ZINC TRANSPORT PROTEIN ZNTB"/>
    <property type="match status" value="1"/>
</dbReference>
<dbReference type="EMBL" id="JAHCVI010000004">
    <property type="protein sequence ID" value="KAG7286256.1"/>
    <property type="molecule type" value="Genomic_DNA"/>
</dbReference>
<dbReference type="GO" id="GO:0050897">
    <property type="term" value="F:cobalt ion binding"/>
    <property type="evidence" value="ECO:0007669"/>
    <property type="project" value="TreeGrafter"/>
</dbReference>
<feature type="transmembrane region" description="Helical" evidence="6">
    <location>
        <begin position="602"/>
        <end position="622"/>
    </location>
</feature>
<reference evidence="7" key="1">
    <citation type="submission" date="2023-02" db="EMBL/GenBank/DDBJ databases">
        <authorList>
            <person name="Palmer J.M."/>
        </authorList>
    </citation>
    <scope>NUCLEOTIDE SEQUENCE</scope>
    <source>
        <strain evidence="7">FW57</strain>
    </source>
</reference>
<accession>A0AAD4ERE8</accession>
<dbReference type="AlphaFoldDB" id="A0AAD4ERE8"/>
<evidence type="ECO:0000256" key="4">
    <source>
        <dbReference type="ARBA" id="ARBA00023136"/>
    </source>
</evidence>
<evidence type="ECO:0000256" key="2">
    <source>
        <dbReference type="ARBA" id="ARBA00022692"/>
    </source>
</evidence>
<feature type="compositionally biased region" description="Basic and acidic residues" evidence="5">
    <location>
        <begin position="476"/>
        <end position="496"/>
    </location>
</feature>
<comment type="caution">
    <text evidence="7">The sequence shown here is derived from an EMBL/GenBank/DDBJ whole genome shotgun (WGS) entry which is preliminary data.</text>
</comment>
<dbReference type="Pfam" id="PF01544">
    <property type="entry name" value="CorA"/>
    <property type="match status" value="1"/>
</dbReference>
<dbReference type="SUPFAM" id="SSF144083">
    <property type="entry name" value="Magnesium transport protein CorA, transmembrane region"/>
    <property type="match status" value="1"/>
</dbReference>
<sequence>MIFPDNESAITDGEDLEEIISGDAKARGVAAYHVLDSQYAGDGYEEELIRLFIARHFPRTSMDIDEFSAQVAAIPGLTSSEQDRLQNMIASVKRDHVKTTQAWDGRYVRYLEPKFRHDALVSDENALGKQTVSWICLPYFSLEPYSGLLASGTPKSFPTPTLLQTRFSTIAQNRDMEQVVCQQKGASQGLCFHVAQLWCLVLDDEQKDFEKRVSLFNAADAIFKFFFPTDAWVPTVRKFWGAVLDLVNVSIKHEVAAVIKTSNVEHTPEGQDNVFVSQESGLTHYNTRDASPPTSRHKLDKLVTVLRDMTTDISAFNEIFANIEELDRAQINTPMTLVNAWMHVILALATFSTDAKRSLELAERARSEVNTGMKEIISARAEPLRLQNLAVLPFDLVAIISMKLTRDITPSLPDIYTTYSSYASVLESDIDTKPPDRRIEQKLGHLKQELSIIEWIVDIQRANLRTMLKVRQAQSGEDKATEGYRQHQPRHAFDDRAPRYDTMASMAESILESDEPCGFSHLLLHQCLEHLALRKSGVKQMGMNAAYLITANRNKINHTKDRQDRALYAFTVVTVVFLPLSAVASIFGINASDVRDMDAGQWAYWATAVPVTGLVVLLGLVFTGEMGNFGRWVADLGGLRRGRA</sequence>